<dbReference type="PROSITE" id="PS00012">
    <property type="entry name" value="PHOSPHOPANTETHEINE"/>
    <property type="match status" value="1"/>
</dbReference>
<dbReference type="InterPro" id="IPR036736">
    <property type="entry name" value="ACP-like_sf"/>
</dbReference>
<dbReference type="Gene3D" id="2.30.38.10">
    <property type="entry name" value="Luciferase, Domain 3"/>
    <property type="match status" value="2"/>
</dbReference>
<evidence type="ECO:0000256" key="3">
    <source>
        <dbReference type="ARBA" id="ARBA00022553"/>
    </source>
</evidence>
<evidence type="ECO:0000256" key="2">
    <source>
        <dbReference type="ARBA" id="ARBA00022450"/>
    </source>
</evidence>
<keyword evidence="6" id="KW-1185">Reference proteome</keyword>
<evidence type="ECO:0000256" key="1">
    <source>
        <dbReference type="ARBA" id="ARBA00001957"/>
    </source>
</evidence>
<dbReference type="InterPro" id="IPR009081">
    <property type="entry name" value="PP-bd_ACP"/>
</dbReference>
<dbReference type="Pfam" id="PF13193">
    <property type="entry name" value="AMP-binding_C"/>
    <property type="match status" value="2"/>
</dbReference>
<dbReference type="SUPFAM" id="SSF52777">
    <property type="entry name" value="CoA-dependent acyltransferases"/>
    <property type="match status" value="5"/>
</dbReference>
<dbReference type="Gene3D" id="3.40.50.980">
    <property type="match status" value="4"/>
</dbReference>
<dbReference type="Gene3D" id="3.30.559.10">
    <property type="entry name" value="Chloramphenicol acetyltransferase-like domain"/>
    <property type="match status" value="2"/>
</dbReference>
<gene>
    <name evidence="5" type="ORF">ACFP2T_05460</name>
</gene>
<evidence type="ECO:0000259" key="4">
    <source>
        <dbReference type="PROSITE" id="PS50075"/>
    </source>
</evidence>
<dbReference type="Pfam" id="PF00550">
    <property type="entry name" value="PP-binding"/>
    <property type="match status" value="2"/>
</dbReference>
<dbReference type="CDD" id="cd05930">
    <property type="entry name" value="A_NRPS"/>
    <property type="match status" value="2"/>
</dbReference>
<dbReference type="SUPFAM" id="SSF56801">
    <property type="entry name" value="Acetyl-CoA synthetase-like"/>
    <property type="match status" value="2"/>
</dbReference>
<dbReference type="Gene3D" id="3.30.559.30">
    <property type="entry name" value="Nonribosomal peptide synthetase, condensation domain"/>
    <property type="match status" value="3"/>
</dbReference>
<comment type="caution">
    <text evidence="5">The sequence shown here is derived from an EMBL/GenBank/DDBJ whole genome shotgun (WGS) entry which is preliminary data.</text>
</comment>
<dbReference type="SMART" id="SM00823">
    <property type="entry name" value="PKS_PP"/>
    <property type="match status" value="2"/>
</dbReference>
<feature type="non-terminal residue" evidence="5">
    <location>
        <position position="2405"/>
    </location>
</feature>
<dbReference type="SUPFAM" id="SSF47336">
    <property type="entry name" value="ACP-like"/>
    <property type="match status" value="2"/>
</dbReference>
<dbReference type="InterPro" id="IPR045851">
    <property type="entry name" value="AMP-bd_C_sf"/>
</dbReference>
<proteinExistence type="predicted"/>
<reference evidence="6" key="1">
    <citation type="journal article" date="2019" name="Int. J. Syst. Evol. Microbiol.">
        <title>The Global Catalogue of Microorganisms (GCM) 10K type strain sequencing project: providing services to taxonomists for standard genome sequencing and annotation.</title>
        <authorList>
            <consortium name="The Broad Institute Genomics Platform"/>
            <consortium name="The Broad Institute Genome Sequencing Center for Infectious Disease"/>
            <person name="Wu L."/>
            <person name="Ma J."/>
        </authorList>
    </citation>
    <scope>NUCLEOTIDE SEQUENCE [LARGE SCALE GENOMIC DNA]</scope>
    <source>
        <strain evidence="6">ZS-35-S2</strain>
    </source>
</reference>
<dbReference type="CDD" id="cd19531">
    <property type="entry name" value="LCL_NRPS-like"/>
    <property type="match status" value="2"/>
</dbReference>
<dbReference type="PANTHER" id="PTHR45527">
    <property type="entry name" value="NONRIBOSOMAL PEPTIDE SYNTHETASE"/>
    <property type="match status" value="1"/>
</dbReference>
<dbReference type="InterPro" id="IPR025110">
    <property type="entry name" value="AMP-bd_C"/>
</dbReference>
<dbReference type="InterPro" id="IPR001242">
    <property type="entry name" value="Condensation_dom"/>
</dbReference>
<sequence length="2405" mass="258337">MADSVPDRDVVIREALALPLESGADSAVVGRLMTIGPDDHLLRLAVSGPSAEAVGGALLVGLPAAYAAARAGRPVPPLAEPAAAPRYTLELATDHPRSAGRGARTVEARFGSLPGDRDVVLAAFLILLGRYTGRSEFVVGVADERTGVLVPVRGDLSGDPRLDDFIERTRRSLGEAVADQPAAGGRPWFQVVFDVPGARERRFGVGRWTDDLDAELVGVAEDVVPPDIALCHGEDGSSLRYRSELFDEATIRRLHGHLAVLLSAAPGAASKGRGRRRRPRVLRLSELPMLDEAETRLVLSEWNDTGAPVVPVAGVQELFEAQVVRTPDAVAVSCAGDSLSYAGLDAAANRLARHLRGLGVGPEVVVGVALERSLEMVVALLAIWKAGGAYLPLDPDYPAERLSYMVSDSGASVVIGTAARVAVFAEHVGVVAVLDDPRTRAAVDGESGAGLGLVTDPHQLAYVIYTSGSTGMPKGVLVGHRGVVNRLVRMQEVWALAAADRVLHKAPLSFDASVWELFWPLAVGAEVVVAEPSRHRDLDYVISLLESGRITAVQFVPSLFRLFTQHPALPALPCLRYVFCSGEALSGEDVARFHARNATATVGNLYGPTEASIESTSAVCERGDTATPPIGRPIGNARTLVLDAFLRPVPVGVPGELYVAGVGVGRGYAGRAALTAERFVADPFTGGGARLYRSGDLVRWRGDGQLEYLGRIDQQVKVRGVRIEPGEVEAALLAHPRVSDAVVVARGEAHDRRLIAYLVSGVPLSASELRAFLRTRLPDYLVPSVYVPLAAIPLNPNGKVDRAALPDPQAARPELAASFEAPRTVTETVLARLWAALLGLERVGVTDDFFDLGGHSLLATQVMSRVRNQFEVELDLAVLFEGPTIARLAGAVDGAVPGEVAPPIVAVPRAGELPLSFAQQRLWFLHQLEPDSAEYNEPLALRITGALDVEALRGALDELVRRHEVLRTRLVTGADGRAYQVVDEFTASGLVVTDLSGQADPLAAAVAWVAADAVEPFDLATGPLLRARLLRLGASDHVLSLCSHHVVSDEWSVGLLQRELTALYRGPLPPLTVQYADFAVWQRQWLTGAVLDRQLDYWRQRLAGAPTLRIPTDRPRPSVRSSAGARVEFTVPSAVTAGLRAVARDAGATTFMTLFSVYTVLLAQYSGQDDIVAGTPIANRNRAEIEELIGFFVNTLVLRTDLSGDPSFAELVGRVKQVALGAYAHQDLPFEQLVDALVDDRDRSRTPIFQVLFNYNQGDVGGAAPQVDPTIGITVAKIPSPISIKFDLRLIFDDVDGVLSGAIEYSTALFDEATMRRWVDRLLMLLATVTTDPAVRLSALPRTTIEERRELVGWNATMVPVATVGGMHELVTASAGVAVVADGVELGYAELETRSNRLAHHLRRLGVGSETVVGLCLGGGVEVVVALLAVWKAGAAYLPLDPGYPTERLSYMLGDSRAMVVLGVRDVLDELPAGRLRTLAVDDEFVAASIAAEPGTRPDVAVLADHPAYVIYTSGSTGRPKGVWVTHRGLVNYVHAVAGPARLGGAGRRYLLLQPIATDFGNTTMFVSLATGGTLHAPGARIAMDADAVAGYLAEHDIDYLKIVPSHLAALVRQRGAADLLPARTLLLGGEAAPSGLVADLLAAAGDRVAVVNHYGPTETTIGVTATVLDRGQVLLGHPLPNLRLYVADASLDLVPVGAVGELYVAGPALARGYGNRPDLTGERFVADPFAADGGRLYRTGDRVRRRNDGRIEFLGRVDEQVKIRGFRIETGEVERALLGHPDIAEVAVVARTDGDDARLVAYLVPVDEATGVPPVGHLRTHLSRTLPEHMMPSAFVWLAALPQTPNGKTDRRALPAPDAVRPDLVDEYHRPRTPTEELLVGIWSEVLGVDGIGVDDEFFEIGGNSLLATQVVSRIRSVFDVEMSLVTVFDHPSVAGLAAVVEQGGVRVDAPPPTPVPRTGPLPLSFAQQRLWFLAQLAPDSTEYHNTEAVRLRGELDVDALRAALDALVVRHEMLRTRLVAGEDGTGAQVVDPASGFDLRITDLSAEPDPGAAARALLAVDAAARFDLSAGPLLWARLAHLGEREYVLGLLWHHVITDEWSALVLRRDLAALYDAFRRGEASPLPPLALQYADFAVWQRQTLDGEVLDRQLDYWREQLADVPVLELPTDRLRPTVWSREADLVEFMVPGDILAALRELSRQSGATMFMTFLAAFSAVLGRYSGQDDIVVGAPFAGRNRAEVEDIVGFFVNTLVMRTDLSGDPTFAELLDRVRRAALGAYAHQDVPFEQVVQAVRPARQRDRNPLFQVMFTIDRVGDERVSLAGLDAEPFHVHVPESQFDLTLRFTERGDDLVGLLHYSTALFDRSTIDRLAGHLTTVLTAVAADAGRRLSQLPVLTAGEVDDLA</sequence>
<evidence type="ECO:0000313" key="5">
    <source>
        <dbReference type="EMBL" id="MFC6015638.1"/>
    </source>
</evidence>
<protein>
    <submittedName>
        <fullName evidence="5">Amino acid adenylation domain-containing protein</fullName>
    </submittedName>
</protein>
<dbReference type="Gene3D" id="1.10.1200.10">
    <property type="entry name" value="ACP-like"/>
    <property type="match status" value="2"/>
</dbReference>
<dbReference type="RefSeq" id="WP_377417997.1">
    <property type="nucleotide sequence ID" value="NZ_JBHSPR010000003.1"/>
</dbReference>
<dbReference type="PANTHER" id="PTHR45527:SF1">
    <property type="entry name" value="FATTY ACID SYNTHASE"/>
    <property type="match status" value="1"/>
</dbReference>
<keyword evidence="3" id="KW-0597">Phosphoprotein</keyword>
<dbReference type="InterPro" id="IPR023213">
    <property type="entry name" value="CAT-like_dom_sf"/>
</dbReference>
<organism evidence="5 6">
    <name type="scientific">Plantactinospora solaniradicis</name>
    <dbReference type="NCBI Taxonomy" id="1723736"/>
    <lineage>
        <taxon>Bacteria</taxon>
        <taxon>Bacillati</taxon>
        <taxon>Actinomycetota</taxon>
        <taxon>Actinomycetes</taxon>
        <taxon>Micromonosporales</taxon>
        <taxon>Micromonosporaceae</taxon>
        <taxon>Plantactinospora</taxon>
    </lineage>
</organism>
<dbReference type="Pfam" id="PF00668">
    <property type="entry name" value="Condensation"/>
    <property type="match status" value="2"/>
</dbReference>
<evidence type="ECO:0000313" key="6">
    <source>
        <dbReference type="Proteomes" id="UP001596203"/>
    </source>
</evidence>
<dbReference type="NCBIfam" id="TIGR01733">
    <property type="entry name" value="AA-adenyl-dom"/>
    <property type="match status" value="2"/>
</dbReference>
<dbReference type="EMBL" id="JBHSPR010000003">
    <property type="protein sequence ID" value="MFC6015638.1"/>
    <property type="molecule type" value="Genomic_DNA"/>
</dbReference>
<keyword evidence="2" id="KW-0596">Phosphopantetheine</keyword>
<dbReference type="PROSITE" id="PS50075">
    <property type="entry name" value="CARRIER"/>
    <property type="match status" value="2"/>
</dbReference>
<dbReference type="InterPro" id="IPR010071">
    <property type="entry name" value="AA_adenyl_dom"/>
</dbReference>
<name>A0ABW1K575_9ACTN</name>
<dbReference type="PROSITE" id="PS00455">
    <property type="entry name" value="AMP_BINDING"/>
    <property type="match status" value="2"/>
</dbReference>
<accession>A0ABW1K575</accession>
<dbReference type="InterPro" id="IPR006162">
    <property type="entry name" value="Ppantetheine_attach_site"/>
</dbReference>
<dbReference type="InterPro" id="IPR000873">
    <property type="entry name" value="AMP-dep_synth/lig_dom"/>
</dbReference>
<dbReference type="Proteomes" id="UP001596203">
    <property type="component" value="Unassembled WGS sequence"/>
</dbReference>
<dbReference type="InterPro" id="IPR020806">
    <property type="entry name" value="PKS_PP-bd"/>
</dbReference>
<feature type="domain" description="Carrier" evidence="4">
    <location>
        <begin position="821"/>
        <end position="896"/>
    </location>
</feature>
<dbReference type="InterPro" id="IPR020845">
    <property type="entry name" value="AMP-binding_CS"/>
</dbReference>
<dbReference type="Gene3D" id="3.30.300.30">
    <property type="match status" value="2"/>
</dbReference>
<feature type="domain" description="Carrier" evidence="4">
    <location>
        <begin position="1871"/>
        <end position="1946"/>
    </location>
</feature>
<dbReference type="Pfam" id="PF00501">
    <property type="entry name" value="AMP-binding"/>
    <property type="match status" value="2"/>
</dbReference>
<comment type="cofactor">
    <cofactor evidence="1">
        <name>pantetheine 4'-phosphate</name>
        <dbReference type="ChEBI" id="CHEBI:47942"/>
    </cofactor>
</comment>